<evidence type="ECO:0000256" key="1">
    <source>
        <dbReference type="ARBA" id="ARBA00023115"/>
    </source>
</evidence>
<proteinExistence type="predicted"/>
<feature type="transmembrane region" description="Helical" evidence="2">
    <location>
        <begin position="150"/>
        <end position="168"/>
    </location>
</feature>
<accession>A0A7Y9QZP9</accession>
<comment type="caution">
    <text evidence="3">The sequence shown here is derived from an EMBL/GenBank/DDBJ whole genome shotgun (WGS) entry which is preliminary data.</text>
</comment>
<name>A0A7Y9QZP9_9BURK</name>
<dbReference type="PANTHER" id="PTHR43317">
    <property type="entry name" value="THERMOSPERMINE SYNTHASE ACAULIS5"/>
    <property type="match status" value="1"/>
</dbReference>
<dbReference type="Gene3D" id="3.40.50.150">
    <property type="entry name" value="Vaccinia Virus protein VP39"/>
    <property type="match status" value="1"/>
</dbReference>
<dbReference type="NCBIfam" id="NF037959">
    <property type="entry name" value="MFS_SpdSyn"/>
    <property type="match status" value="1"/>
</dbReference>
<dbReference type="GO" id="GO:0006596">
    <property type="term" value="P:polyamine biosynthetic process"/>
    <property type="evidence" value="ECO:0007669"/>
    <property type="project" value="UniProtKB-KW"/>
</dbReference>
<dbReference type="EMBL" id="JACCFH010000001">
    <property type="protein sequence ID" value="NYG32540.1"/>
    <property type="molecule type" value="Genomic_DNA"/>
</dbReference>
<dbReference type="PANTHER" id="PTHR43317:SF1">
    <property type="entry name" value="THERMOSPERMINE SYNTHASE ACAULIS5"/>
    <property type="match status" value="1"/>
</dbReference>
<protein>
    <submittedName>
        <fullName evidence="3">Putative membrane-bound spermidine synthase</fullName>
    </submittedName>
</protein>
<keyword evidence="1" id="KW-0620">Polyamine biosynthesis</keyword>
<reference evidence="3 4" key="1">
    <citation type="submission" date="2020-07" db="EMBL/GenBank/DDBJ databases">
        <title>Genomic Encyclopedia of Archaeal and Bacterial Type Strains, Phase II (KMG-II): from individual species to whole genera.</title>
        <authorList>
            <person name="Goeker M."/>
        </authorList>
    </citation>
    <scope>NUCLEOTIDE SEQUENCE [LARGE SCALE GENOMIC DNA]</scope>
    <source>
        <strain evidence="3 4">DSM 21226</strain>
    </source>
</reference>
<dbReference type="CDD" id="cd02440">
    <property type="entry name" value="AdoMet_MTases"/>
    <property type="match status" value="1"/>
</dbReference>
<feature type="transmembrane region" description="Helical" evidence="2">
    <location>
        <begin position="110"/>
        <end position="129"/>
    </location>
</feature>
<keyword evidence="2" id="KW-0812">Transmembrane</keyword>
<dbReference type="Proteomes" id="UP000518288">
    <property type="component" value="Unassembled WGS sequence"/>
</dbReference>
<evidence type="ECO:0000313" key="4">
    <source>
        <dbReference type="Proteomes" id="UP000518288"/>
    </source>
</evidence>
<evidence type="ECO:0000256" key="2">
    <source>
        <dbReference type="SAM" id="Phobius"/>
    </source>
</evidence>
<keyword evidence="2" id="KW-0472">Membrane</keyword>
<feature type="transmembrane region" description="Helical" evidence="2">
    <location>
        <begin position="174"/>
        <end position="194"/>
    </location>
</feature>
<sequence>MTEPAAARPPALSRPQLYAIVFIEGFCSLGAEVLALRQLVPHLGSSIIVTAPTIGLFLLALALGYHTGAKVERDYLAAVSRNFLWSAVVCGVGLAGVSVDGLFAGMPSPWLAYLAFMAAVLCPLAWLLGQTVPILTNLMQHARAGESSGYALYYSTLGSFLGSVTLSLGVMQWLGVSAAVSVCAALLVLGFGLVSARSGRTALTAAALLALIGVGHLWLRPGIDTAYASYSVVPVQLDGAVNPRAFKSNNSIASLIDEGTPPHYARYVSHIRRVLLEDFGFRDRPILVLGAGGFTLSHRETENRYTYVDIDPAIRAIAEEHFLGEAARGEFIVDDARHFVARTDRRFDAAVVDVYSSHTSIPGHLVTREFWQSTRRVLTADGVLIANLILDGQLATPYARNLLATIESVYGRCAVEVLHRRQPLSNVVVMCHARSEVQPTSVYVDERNAADLDLARSR</sequence>
<gene>
    <name evidence="3" type="ORF">BDD16_001526</name>
</gene>
<dbReference type="RefSeq" id="WP_218897742.1">
    <property type="nucleotide sequence ID" value="NZ_JACCFH010000001.1"/>
</dbReference>
<feature type="transmembrane region" description="Helical" evidence="2">
    <location>
        <begin position="201"/>
        <end position="219"/>
    </location>
</feature>
<evidence type="ECO:0000313" key="3">
    <source>
        <dbReference type="EMBL" id="NYG32540.1"/>
    </source>
</evidence>
<keyword evidence="4" id="KW-1185">Reference proteome</keyword>
<dbReference type="InterPro" id="IPR029063">
    <property type="entry name" value="SAM-dependent_MTases_sf"/>
</dbReference>
<keyword evidence="2" id="KW-1133">Transmembrane helix</keyword>
<feature type="transmembrane region" description="Helical" evidence="2">
    <location>
        <begin position="42"/>
        <end position="63"/>
    </location>
</feature>
<dbReference type="AlphaFoldDB" id="A0A7Y9QZP9"/>
<organism evidence="3 4">
    <name type="scientific">Sphaerotilus montanus</name>
    <dbReference type="NCBI Taxonomy" id="522889"/>
    <lineage>
        <taxon>Bacteria</taxon>
        <taxon>Pseudomonadati</taxon>
        <taxon>Pseudomonadota</taxon>
        <taxon>Betaproteobacteria</taxon>
        <taxon>Burkholderiales</taxon>
        <taxon>Sphaerotilaceae</taxon>
        <taxon>Sphaerotilus</taxon>
    </lineage>
</organism>
<feature type="transmembrane region" description="Helical" evidence="2">
    <location>
        <begin position="83"/>
        <end position="104"/>
    </location>
</feature>
<dbReference type="SUPFAM" id="SSF53335">
    <property type="entry name" value="S-adenosyl-L-methionine-dependent methyltransferases"/>
    <property type="match status" value="1"/>
</dbReference>